<gene>
    <name evidence="1" type="ORF">PITC_027090</name>
</gene>
<sequence>MHVATFNRVGWTVNSKSTSLSYSRSDHCPCLQILHLSGGTSKLLYSILLHISINWNSVQYDVVHVATHLAPAGSEPILSTLRD</sequence>
<evidence type="ECO:0000313" key="1">
    <source>
        <dbReference type="EMBL" id="KGO71696.1"/>
    </source>
</evidence>
<dbReference type="Proteomes" id="UP000030104">
    <property type="component" value="Unassembled WGS sequence"/>
</dbReference>
<reference evidence="1 2" key="1">
    <citation type="journal article" date="2015" name="Mol. Plant Microbe Interact.">
        <title>Genome, transcriptome, and functional analyses of Penicillium expansum provide new insights into secondary metabolism and pathogenicity.</title>
        <authorList>
            <person name="Ballester A.R."/>
            <person name="Marcet-Houben M."/>
            <person name="Levin E."/>
            <person name="Sela N."/>
            <person name="Selma-Lazaro C."/>
            <person name="Carmona L."/>
            <person name="Wisniewski M."/>
            <person name="Droby S."/>
            <person name="Gonzalez-Candelas L."/>
            <person name="Gabaldon T."/>
        </authorList>
    </citation>
    <scope>NUCLEOTIDE SEQUENCE [LARGE SCALE GENOMIC DNA]</scope>
    <source>
        <strain evidence="1 2">PHI-1</strain>
    </source>
</reference>
<name>A0A0A2KXT7_PENIT</name>
<organism evidence="1 2">
    <name type="scientific">Penicillium italicum</name>
    <name type="common">Blue mold</name>
    <dbReference type="NCBI Taxonomy" id="40296"/>
    <lineage>
        <taxon>Eukaryota</taxon>
        <taxon>Fungi</taxon>
        <taxon>Dikarya</taxon>
        <taxon>Ascomycota</taxon>
        <taxon>Pezizomycotina</taxon>
        <taxon>Eurotiomycetes</taxon>
        <taxon>Eurotiomycetidae</taxon>
        <taxon>Eurotiales</taxon>
        <taxon>Aspergillaceae</taxon>
        <taxon>Penicillium</taxon>
    </lineage>
</organism>
<keyword evidence="2" id="KW-1185">Reference proteome</keyword>
<accession>A0A0A2KXT7</accession>
<proteinExistence type="predicted"/>
<protein>
    <submittedName>
        <fullName evidence="1">Uncharacterized protein</fullName>
    </submittedName>
</protein>
<comment type="caution">
    <text evidence="1">The sequence shown here is derived from an EMBL/GenBank/DDBJ whole genome shotgun (WGS) entry which is preliminary data.</text>
</comment>
<dbReference type="OrthoDB" id="10371879at2759"/>
<dbReference type="EMBL" id="JQGA01000918">
    <property type="protein sequence ID" value="KGO71696.1"/>
    <property type="molecule type" value="Genomic_DNA"/>
</dbReference>
<evidence type="ECO:0000313" key="2">
    <source>
        <dbReference type="Proteomes" id="UP000030104"/>
    </source>
</evidence>
<dbReference type="HOGENOM" id="CLU_2543299_0_0_1"/>
<dbReference type="AlphaFoldDB" id="A0A0A2KXT7"/>
<dbReference type="OMA" id="HVATFNR"/>